<evidence type="ECO:0000256" key="1">
    <source>
        <dbReference type="SAM" id="MobiDB-lite"/>
    </source>
</evidence>
<evidence type="ECO:0000313" key="3">
    <source>
        <dbReference type="EMBL" id="GIF81385.1"/>
    </source>
</evidence>
<organism evidence="3 4">
    <name type="scientific">Catellatospora bangladeshensis</name>
    <dbReference type="NCBI Taxonomy" id="310355"/>
    <lineage>
        <taxon>Bacteria</taxon>
        <taxon>Bacillati</taxon>
        <taxon>Actinomycetota</taxon>
        <taxon>Actinomycetes</taxon>
        <taxon>Micromonosporales</taxon>
        <taxon>Micromonosporaceae</taxon>
        <taxon>Catellatospora</taxon>
    </lineage>
</organism>
<keyword evidence="2" id="KW-0812">Transmembrane</keyword>
<feature type="compositionally biased region" description="Basic and acidic residues" evidence="1">
    <location>
        <begin position="268"/>
        <end position="304"/>
    </location>
</feature>
<feature type="compositionally biased region" description="Low complexity" evidence="1">
    <location>
        <begin position="137"/>
        <end position="146"/>
    </location>
</feature>
<gene>
    <name evidence="3" type="ORF">Cba03nite_27340</name>
</gene>
<feature type="compositionally biased region" description="Basic and acidic residues" evidence="1">
    <location>
        <begin position="208"/>
        <end position="258"/>
    </location>
</feature>
<keyword evidence="4" id="KW-1185">Reference proteome</keyword>
<feature type="region of interest" description="Disordered" evidence="1">
    <location>
        <begin position="183"/>
        <end position="335"/>
    </location>
</feature>
<keyword evidence="2" id="KW-0472">Membrane</keyword>
<keyword evidence="2" id="KW-1133">Transmembrane helix</keyword>
<feature type="region of interest" description="Disordered" evidence="1">
    <location>
        <begin position="348"/>
        <end position="407"/>
    </location>
</feature>
<dbReference type="EMBL" id="BONF01000013">
    <property type="protein sequence ID" value="GIF81385.1"/>
    <property type="molecule type" value="Genomic_DNA"/>
</dbReference>
<feature type="compositionally biased region" description="Basic and acidic residues" evidence="1">
    <location>
        <begin position="363"/>
        <end position="407"/>
    </location>
</feature>
<dbReference type="RefSeq" id="WP_203745771.1">
    <property type="nucleotide sequence ID" value="NZ_BONF01000013.1"/>
</dbReference>
<protein>
    <submittedName>
        <fullName evidence="3">Uncharacterized protein</fullName>
    </submittedName>
</protein>
<dbReference type="Proteomes" id="UP000601223">
    <property type="component" value="Unassembled WGS sequence"/>
</dbReference>
<dbReference type="AlphaFoldDB" id="A0A8J3NHG2"/>
<accession>A0A8J3NHG2</accession>
<evidence type="ECO:0000256" key="2">
    <source>
        <dbReference type="SAM" id="Phobius"/>
    </source>
</evidence>
<reference evidence="3 4" key="1">
    <citation type="submission" date="2021-01" db="EMBL/GenBank/DDBJ databases">
        <title>Whole genome shotgun sequence of Catellatospora bangladeshensis NBRC 107357.</title>
        <authorList>
            <person name="Komaki H."/>
            <person name="Tamura T."/>
        </authorList>
    </citation>
    <scope>NUCLEOTIDE SEQUENCE [LARGE SCALE GENOMIC DNA]</scope>
    <source>
        <strain evidence="3 4">NBRC 107357</strain>
    </source>
</reference>
<evidence type="ECO:0000313" key="4">
    <source>
        <dbReference type="Proteomes" id="UP000601223"/>
    </source>
</evidence>
<comment type="caution">
    <text evidence="3">The sequence shown here is derived from an EMBL/GenBank/DDBJ whole genome shotgun (WGS) entry which is preliminary data.</text>
</comment>
<feature type="region of interest" description="Disordered" evidence="1">
    <location>
        <begin position="133"/>
        <end position="170"/>
    </location>
</feature>
<feature type="transmembrane region" description="Helical" evidence="2">
    <location>
        <begin position="15"/>
        <end position="36"/>
    </location>
</feature>
<sequence>MPNSDTRDEQRHARLLPVLFWGGVGLAPLAALFLFIADGGTALRAAVGVVILSVILIGLSITLRRDTETVRLELEDMILDEIDTVRTDVRDDISTAAHATHRAFGDKFQYLVDQLEATRHELEATRAQLEAVRAEVARSGQAAPAGAGRGGPSPAPHQPAPHGGRAGMPGVVRHTETVQVTTRQTIVDPHGEDNQRGAVYGSPAGGFDRGRDTDYGSRAESPREERRSRSERRERDRHEESWTEQRLREQLERRREADEPVSGGDSWTSRRDRDDDRRPGRADAIEGRWSERDDDERPGVRAGDRWASVRSDDRGREVRMGERRAALHSDGSGTELRIEDRWAAVRREDNRPSSFFDDDQDDDRGSRREPRAITGSDREERWSDYEDDRGRGRERERDRGDYDRRYR</sequence>
<feature type="compositionally biased region" description="Basic and acidic residues" evidence="1">
    <location>
        <begin position="310"/>
        <end position="327"/>
    </location>
</feature>
<name>A0A8J3NHG2_9ACTN</name>
<feature type="transmembrane region" description="Helical" evidence="2">
    <location>
        <begin position="42"/>
        <end position="63"/>
    </location>
</feature>
<proteinExistence type="predicted"/>